<protein>
    <submittedName>
        <fullName evidence="6">Coiled-coil domain containing 120</fullName>
    </submittedName>
</protein>
<evidence type="ECO:0000256" key="1">
    <source>
        <dbReference type="ARBA" id="ARBA00004496"/>
    </source>
</evidence>
<dbReference type="PANTHER" id="PTHR16093:SF5">
    <property type="entry name" value="COILED-COIL DOMAIN-CONTAINING PROTEIN 120"/>
    <property type="match status" value="1"/>
</dbReference>
<feature type="domain" description="Cytohesin Ubiquitin Protein Inducing" evidence="5">
    <location>
        <begin position="14"/>
        <end position="86"/>
    </location>
</feature>
<evidence type="ECO:0000259" key="5">
    <source>
        <dbReference type="Pfam" id="PF11819"/>
    </source>
</evidence>
<feature type="compositionally biased region" description="Low complexity" evidence="4">
    <location>
        <begin position="215"/>
        <end position="229"/>
    </location>
</feature>
<gene>
    <name evidence="6" type="primary">CCDC120</name>
</gene>
<dbReference type="EMBL" id="HAEB01006381">
    <property type="protein sequence ID" value="SBQ52908.1"/>
    <property type="molecule type" value="Transcribed_RNA"/>
</dbReference>
<evidence type="ECO:0000256" key="4">
    <source>
        <dbReference type="SAM" id="MobiDB-lite"/>
    </source>
</evidence>
<reference evidence="6" key="2">
    <citation type="submission" date="2016-06" db="EMBL/GenBank/DDBJ databases">
        <title>The genome of a short-lived fish provides insights into sex chromosome evolution and the genetic control of aging.</title>
        <authorList>
            <person name="Reichwald K."/>
            <person name="Felder M."/>
            <person name="Petzold A."/>
            <person name="Koch P."/>
            <person name="Groth M."/>
            <person name="Platzer M."/>
        </authorList>
    </citation>
    <scope>NUCLEOTIDE SEQUENCE</scope>
    <source>
        <tissue evidence="6">Brain</tissue>
    </source>
</reference>
<reference evidence="6" key="1">
    <citation type="submission" date="2016-05" db="EMBL/GenBank/DDBJ databases">
        <authorList>
            <person name="Lavstsen T."/>
            <person name="Jespersen J.S."/>
        </authorList>
    </citation>
    <scope>NUCLEOTIDE SEQUENCE</scope>
    <source>
        <tissue evidence="6">Brain</tissue>
    </source>
</reference>
<dbReference type="PANTHER" id="PTHR16093">
    <property type="entry name" value="COILED-COIL DOMAIN-CONTAINING PROTEIN 120 FAMILY MEMBER"/>
    <property type="match status" value="1"/>
</dbReference>
<feature type="region of interest" description="Disordered" evidence="4">
    <location>
        <begin position="322"/>
        <end position="358"/>
    </location>
</feature>
<dbReference type="GO" id="GO:0005737">
    <property type="term" value="C:cytoplasm"/>
    <property type="evidence" value="ECO:0007669"/>
    <property type="project" value="UniProtKB-SubCell"/>
</dbReference>
<feature type="region of interest" description="Disordered" evidence="4">
    <location>
        <begin position="379"/>
        <end position="419"/>
    </location>
</feature>
<feature type="compositionally biased region" description="Polar residues" evidence="4">
    <location>
        <begin position="476"/>
        <end position="493"/>
    </location>
</feature>
<organism evidence="6">
    <name type="scientific">Nothobranchius korthausae</name>
    <dbReference type="NCBI Taxonomy" id="1143690"/>
    <lineage>
        <taxon>Eukaryota</taxon>
        <taxon>Metazoa</taxon>
        <taxon>Chordata</taxon>
        <taxon>Craniata</taxon>
        <taxon>Vertebrata</taxon>
        <taxon>Euteleostomi</taxon>
        <taxon>Actinopterygii</taxon>
        <taxon>Neopterygii</taxon>
        <taxon>Teleostei</taxon>
        <taxon>Neoteleostei</taxon>
        <taxon>Acanthomorphata</taxon>
        <taxon>Ovalentaria</taxon>
        <taxon>Atherinomorphae</taxon>
        <taxon>Cyprinodontiformes</taxon>
        <taxon>Nothobranchiidae</taxon>
        <taxon>Nothobranchius</taxon>
    </lineage>
</organism>
<evidence type="ECO:0000256" key="2">
    <source>
        <dbReference type="ARBA" id="ARBA00022490"/>
    </source>
</evidence>
<keyword evidence="2" id="KW-0963">Cytoplasm</keyword>
<comment type="subcellular location">
    <subcellularLocation>
        <location evidence="1">Cytoplasm</location>
    </subcellularLocation>
</comment>
<keyword evidence="3" id="KW-0175">Coiled coil</keyword>
<dbReference type="EMBL" id="HAEC01011078">
    <property type="protein sequence ID" value="SBQ79294.1"/>
    <property type="molecule type" value="Transcribed_RNA"/>
</dbReference>
<evidence type="ECO:0000313" key="6">
    <source>
        <dbReference type="EMBL" id="SBQ52908.1"/>
    </source>
</evidence>
<dbReference type="InterPro" id="IPR043447">
    <property type="entry name" value="CCDC120/INAVA"/>
</dbReference>
<name>A0A1A8F259_9TELE</name>
<proteinExistence type="predicted"/>
<feature type="compositionally biased region" description="Gly residues" evidence="4">
    <location>
        <begin position="288"/>
        <end position="307"/>
    </location>
</feature>
<feature type="compositionally biased region" description="Basic residues" evidence="4">
    <location>
        <begin position="123"/>
        <end position="135"/>
    </location>
</feature>
<feature type="compositionally biased region" description="Polar residues" evidence="4">
    <location>
        <begin position="258"/>
        <end position="268"/>
    </location>
</feature>
<feature type="compositionally biased region" description="Low complexity" evidence="4">
    <location>
        <begin position="141"/>
        <end position="152"/>
    </location>
</feature>
<feature type="region of interest" description="Disordered" evidence="4">
    <location>
        <begin position="476"/>
        <end position="505"/>
    </location>
</feature>
<feature type="region of interest" description="Disordered" evidence="4">
    <location>
        <begin position="117"/>
        <end position="308"/>
    </location>
</feature>
<dbReference type="InterPro" id="IPR021774">
    <property type="entry name" value="CUPID"/>
</dbReference>
<sequence>MEVKGQIISAPEPLCPGRKQKERMLELQQRRRSLQALLSKRIAELRHICLQEAELTGAVPSDFPLEAGEKPPCIRRRGGTSNQGTRKCRAEEDESQRSKPKKTLFSCALRKYNCSEHVSHSQTHTHHNKRTVHRGCHTDDTVQSESSSTSDSTGHDNDDNASQCRPPLVAAGSPVFNQNKTWKKSVHIRSRNCETLHTQKFPQPPSHPPPPPPHSNNSGSSLSSPCEAEAGGEGGTSSEDQLIGNPPLEDGGGVQREAGSQEQGSTRMFWSPETPTERWTRRNNKVPEGGGRVGSGGQAGGGRGGGYSEILLDYVWGKQWQRQQSQPNKQPITSQHQLPYNSCSTKQPPGAPPTYQSHHVNQCRVTTAKSCGLFLPVQKSQANSHHPAPDAIQPDPHPHLLPPQPSQLPTHQDSQLEEATRSLHKALALEGLRDWYLRNTLGSSHQTNGKVVTGASTKVTAGVKGQTEGGEALQRSLTSHSISANQRESSHQYASPHPKKTLPHSVTFHGHLLHSRSVEKSFYQDLCRSQKQEVLLRDTQVNQPSPGTLV</sequence>
<dbReference type="Pfam" id="PF11819">
    <property type="entry name" value="CUPID"/>
    <property type="match status" value="1"/>
</dbReference>
<feature type="compositionally biased region" description="Basic residues" evidence="4">
    <location>
        <begin position="181"/>
        <end position="190"/>
    </location>
</feature>
<feature type="region of interest" description="Disordered" evidence="4">
    <location>
        <begin position="61"/>
        <end position="101"/>
    </location>
</feature>
<dbReference type="AlphaFoldDB" id="A0A1A8F259"/>
<evidence type="ECO:0000256" key="3">
    <source>
        <dbReference type="ARBA" id="ARBA00023054"/>
    </source>
</evidence>
<feature type="compositionally biased region" description="Polar residues" evidence="4">
    <location>
        <begin position="322"/>
        <end position="347"/>
    </location>
</feature>
<feature type="compositionally biased region" description="Pro residues" evidence="4">
    <location>
        <begin position="202"/>
        <end position="214"/>
    </location>
</feature>
<accession>A0A1A8F259</accession>